<dbReference type="EMBL" id="CP003179">
    <property type="protein sequence ID" value="AEW04393.1"/>
    <property type="molecule type" value="Genomic_DNA"/>
</dbReference>
<dbReference type="HOGENOM" id="CLU_054944_0_1_9"/>
<keyword evidence="2" id="KW-1003">Cell membrane</keyword>
<gene>
    <name evidence="7" type="ordered locus">Sulac_0890</name>
</gene>
<keyword evidence="5 6" id="KW-0472">Membrane</keyword>
<evidence type="ECO:0000256" key="4">
    <source>
        <dbReference type="ARBA" id="ARBA00022989"/>
    </source>
</evidence>
<dbReference type="KEGG" id="sap:Sulac_0890"/>
<evidence type="ECO:0000313" key="8">
    <source>
        <dbReference type="Proteomes" id="UP000005439"/>
    </source>
</evidence>
<comment type="subcellular location">
    <subcellularLocation>
        <location evidence="1">Cell membrane</location>
        <topology evidence="1">Multi-pass membrane protein</topology>
    </subcellularLocation>
</comment>
<evidence type="ECO:0000313" key="7">
    <source>
        <dbReference type="EMBL" id="AEW04393.1"/>
    </source>
</evidence>
<feature type="transmembrane region" description="Helical" evidence="6">
    <location>
        <begin position="122"/>
        <end position="141"/>
    </location>
</feature>
<evidence type="ECO:0000256" key="1">
    <source>
        <dbReference type="ARBA" id="ARBA00004651"/>
    </source>
</evidence>
<dbReference type="PATRIC" id="fig|679936.5.peg.943"/>
<protein>
    <submittedName>
        <fullName evidence="7">Cytochrome c oxidase caa3-type, assembly factor CtaG-related protein</fullName>
    </submittedName>
</protein>
<keyword evidence="3 6" id="KW-0812">Transmembrane</keyword>
<feature type="transmembrane region" description="Helical" evidence="6">
    <location>
        <begin position="90"/>
        <end position="110"/>
    </location>
</feature>
<evidence type="ECO:0000256" key="6">
    <source>
        <dbReference type="SAM" id="Phobius"/>
    </source>
</evidence>
<feature type="transmembrane region" description="Helical" evidence="6">
    <location>
        <begin position="52"/>
        <end position="70"/>
    </location>
</feature>
<feature type="transmembrane region" description="Helical" evidence="6">
    <location>
        <begin position="153"/>
        <end position="173"/>
    </location>
</feature>
<feature type="transmembrane region" description="Helical" evidence="6">
    <location>
        <begin position="13"/>
        <end position="31"/>
    </location>
</feature>
<reference evidence="7 8" key="2">
    <citation type="journal article" date="2012" name="Stand. Genomic Sci.">
        <title>Complete genome sequence of the moderately thermophilic mineral-sulfide-oxidizing firmicute Sulfobacillus acidophilus type strain (NAL(T)).</title>
        <authorList>
            <person name="Anderson I."/>
            <person name="Chertkov O."/>
            <person name="Chen A."/>
            <person name="Saunders E."/>
            <person name="Lapidus A."/>
            <person name="Nolan M."/>
            <person name="Lucas S."/>
            <person name="Hammon N."/>
            <person name="Deshpande S."/>
            <person name="Cheng J.F."/>
            <person name="Han C."/>
            <person name="Tapia R."/>
            <person name="Goodwin L.A."/>
            <person name="Pitluck S."/>
            <person name="Liolios K."/>
            <person name="Pagani I."/>
            <person name="Ivanova N."/>
            <person name="Mikhailova N."/>
            <person name="Pati A."/>
            <person name="Palaniappan K."/>
            <person name="Land M."/>
            <person name="Pan C."/>
            <person name="Rohde M."/>
            <person name="Pukall R."/>
            <person name="Goker M."/>
            <person name="Detter J.C."/>
            <person name="Woyke T."/>
            <person name="Bristow J."/>
            <person name="Eisen J.A."/>
            <person name="Markowitz V."/>
            <person name="Hugenholtz P."/>
            <person name="Kyrpides N.C."/>
            <person name="Klenk H.P."/>
            <person name="Mavromatis K."/>
        </authorList>
    </citation>
    <scope>NUCLEOTIDE SEQUENCE [LARGE SCALE GENOMIC DNA]</scope>
    <source>
        <strain evidence="8">ATCC 700253 / DSM 10332 / NAL</strain>
    </source>
</reference>
<evidence type="ECO:0000256" key="2">
    <source>
        <dbReference type="ARBA" id="ARBA00022475"/>
    </source>
</evidence>
<dbReference type="InterPro" id="IPR019108">
    <property type="entry name" value="Caa3_assmbl_CtaG-rel"/>
</dbReference>
<dbReference type="GO" id="GO:0005886">
    <property type="term" value="C:plasma membrane"/>
    <property type="evidence" value="ECO:0007669"/>
    <property type="project" value="UniProtKB-SubCell"/>
</dbReference>
<keyword evidence="8" id="KW-1185">Reference proteome</keyword>
<accession>G8TS67</accession>
<reference evidence="8" key="1">
    <citation type="submission" date="2011-12" db="EMBL/GenBank/DDBJ databases">
        <title>The complete genome of chromosome of Sulfobacillus acidophilus DSM 10332.</title>
        <authorList>
            <person name="Lucas S."/>
            <person name="Han J."/>
            <person name="Lapidus A."/>
            <person name="Bruce D."/>
            <person name="Goodwin L."/>
            <person name="Pitluck S."/>
            <person name="Peters L."/>
            <person name="Kyrpides N."/>
            <person name="Mavromatis K."/>
            <person name="Ivanova N."/>
            <person name="Mikhailova N."/>
            <person name="Chertkov O."/>
            <person name="Saunders E."/>
            <person name="Detter J.C."/>
            <person name="Tapia R."/>
            <person name="Han C."/>
            <person name="Land M."/>
            <person name="Hauser L."/>
            <person name="Markowitz V."/>
            <person name="Cheng J.-F."/>
            <person name="Hugenholtz P."/>
            <person name="Woyke T."/>
            <person name="Wu D."/>
            <person name="Pukall R."/>
            <person name="Gehrich-Schroeter G."/>
            <person name="Schneider S."/>
            <person name="Klenk H.-P."/>
            <person name="Eisen J.A."/>
        </authorList>
    </citation>
    <scope>NUCLEOTIDE SEQUENCE [LARGE SCALE GENOMIC DNA]</scope>
    <source>
        <strain evidence="8">ATCC 700253 / DSM 10332 / NAL</strain>
    </source>
</reference>
<proteinExistence type="predicted"/>
<name>G8TS67_SULAD</name>
<dbReference type="Pfam" id="PF09678">
    <property type="entry name" value="Caa3_CtaG"/>
    <property type="match status" value="1"/>
</dbReference>
<evidence type="ECO:0000256" key="3">
    <source>
        <dbReference type="ARBA" id="ARBA00022692"/>
    </source>
</evidence>
<dbReference type="STRING" id="679936.Sulac_0890"/>
<organism evidence="7 8">
    <name type="scientific">Sulfobacillus acidophilus (strain ATCC 700253 / DSM 10332 / NAL)</name>
    <dbReference type="NCBI Taxonomy" id="679936"/>
    <lineage>
        <taxon>Bacteria</taxon>
        <taxon>Bacillati</taxon>
        <taxon>Bacillota</taxon>
        <taxon>Clostridia</taxon>
        <taxon>Eubacteriales</taxon>
        <taxon>Clostridiales Family XVII. Incertae Sedis</taxon>
        <taxon>Sulfobacillus</taxon>
    </lineage>
</organism>
<evidence type="ECO:0000256" key="5">
    <source>
        <dbReference type="ARBA" id="ARBA00023136"/>
    </source>
</evidence>
<dbReference type="Proteomes" id="UP000005439">
    <property type="component" value="Chromosome"/>
</dbReference>
<keyword evidence="4 6" id="KW-1133">Transmembrane helix</keyword>
<dbReference type="AlphaFoldDB" id="G8TS67"/>
<feature type="transmembrane region" description="Helical" evidence="6">
    <location>
        <begin position="185"/>
        <end position="204"/>
    </location>
</feature>
<sequence length="268" mass="30438">MNWWGRMPAHQDWSITVMVTAIGLAAGWVWVTANPRVRRRLGGTRPVTLSRHAAFAAMLVLYLIAFGSPMNVWADRFSFAIHMTQHMLEVMGMVPFGLLAMPDWLVRPLLKVPGFQYFTRRFVGLLFFGVVLNGFHWPWLYDWTLRSAWVHGLEHGLFFVGALFFWWPLLSPLPEIPPFSPGWQIVYAMSGMNIMMPISVYLLISRVPWYAYPYGHDAGLRALGLTPLADQQWGGLIMLLAGGTALGASLVRAFWRYQEPSPELLASD</sequence>
<feature type="transmembrane region" description="Helical" evidence="6">
    <location>
        <begin position="233"/>
        <end position="255"/>
    </location>
</feature>